<feature type="domain" description="Methyltransferase small" evidence="3">
    <location>
        <begin position="29"/>
        <end position="196"/>
    </location>
</feature>
<dbReference type="Proteomes" id="UP000249099">
    <property type="component" value="Unassembled WGS sequence"/>
</dbReference>
<evidence type="ECO:0000256" key="2">
    <source>
        <dbReference type="ARBA" id="ARBA00022679"/>
    </source>
</evidence>
<dbReference type="InterPro" id="IPR046977">
    <property type="entry name" value="RsmC/RlmG"/>
</dbReference>
<evidence type="ECO:0000313" key="4">
    <source>
        <dbReference type="EMBL" id="RAN64317.1"/>
    </source>
</evidence>
<keyword evidence="1 4" id="KW-0489">Methyltransferase</keyword>
<comment type="caution">
    <text evidence="4">The sequence shown here is derived from an EMBL/GenBank/DDBJ whole genome shotgun (WGS) entry which is preliminary data.</text>
</comment>
<dbReference type="GO" id="GO:0032259">
    <property type="term" value="P:methylation"/>
    <property type="evidence" value="ECO:0007669"/>
    <property type="project" value="UniProtKB-KW"/>
</dbReference>
<gene>
    <name evidence="4" type="ORF">B8A44_01705</name>
</gene>
<sequence>MSDHYYTKEPTSTSNPEQFKEVVIGQTLSLMSDAGVFSRGQMDFGTRTLIEAVQADKKCSGPLLDMGCGYGVVGIALAAANPERMIHMVDINERAVALAKQNAEVNAIENVIIQQSSLFENIVERSFSAVVSNPPIRAGKQVVHGILEQSYDYLQPGGKLYIVIQKKQGAPSAKKKMQAVFGNVERIALEKGYWVLMAEK</sequence>
<dbReference type="CDD" id="cd02440">
    <property type="entry name" value="AdoMet_MTases"/>
    <property type="match status" value="1"/>
</dbReference>
<dbReference type="Gene3D" id="3.40.50.150">
    <property type="entry name" value="Vaccinia Virus protein VP39"/>
    <property type="match status" value="1"/>
</dbReference>
<dbReference type="SUPFAM" id="SSF53335">
    <property type="entry name" value="S-adenosyl-L-methionine-dependent methyltransferases"/>
    <property type="match status" value="1"/>
</dbReference>
<name>A0A328KWL9_9LACT</name>
<dbReference type="InterPro" id="IPR029063">
    <property type="entry name" value="SAM-dependent_MTases_sf"/>
</dbReference>
<dbReference type="AlphaFoldDB" id="A0A328KWL9"/>
<evidence type="ECO:0000259" key="3">
    <source>
        <dbReference type="Pfam" id="PF05175"/>
    </source>
</evidence>
<dbReference type="GO" id="GO:0008757">
    <property type="term" value="F:S-adenosylmethionine-dependent methyltransferase activity"/>
    <property type="evidence" value="ECO:0007669"/>
    <property type="project" value="InterPro"/>
</dbReference>
<evidence type="ECO:0000313" key="5">
    <source>
        <dbReference type="Proteomes" id="UP000249099"/>
    </source>
</evidence>
<dbReference type="Pfam" id="PF05175">
    <property type="entry name" value="MTS"/>
    <property type="match status" value="1"/>
</dbReference>
<accession>A0A328KWL9</accession>
<dbReference type="PANTHER" id="PTHR47816">
    <property type="entry name" value="RIBOSOMAL RNA SMALL SUBUNIT METHYLTRANSFERASE C"/>
    <property type="match status" value="1"/>
</dbReference>
<dbReference type="InterPro" id="IPR007848">
    <property type="entry name" value="Small_mtfrase_dom"/>
</dbReference>
<dbReference type="RefSeq" id="WP_112789799.1">
    <property type="nucleotide sequence ID" value="NZ_NAQV01000006.1"/>
</dbReference>
<organism evidence="4 5">
    <name type="scientific">Dolosigranulum pigrum</name>
    <dbReference type="NCBI Taxonomy" id="29394"/>
    <lineage>
        <taxon>Bacteria</taxon>
        <taxon>Bacillati</taxon>
        <taxon>Bacillota</taxon>
        <taxon>Bacilli</taxon>
        <taxon>Lactobacillales</taxon>
        <taxon>Carnobacteriaceae</taxon>
        <taxon>Dolosigranulum</taxon>
    </lineage>
</organism>
<evidence type="ECO:0000256" key="1">
    <source>
        <dbReference type="ARBA" id="ARBA00022603"/>
    </source>
</evidence>
<proteinExistence type="predicted"/>
<protein>
    <submittedName>
        <fullName evidence="4">16S rRNA methyltransferase</fullName>
    </submittedName>
</protein>
<reference evidence="4 5" key="1">
    <citation type="submission" date="2017-03" db="EMBL/GenBank/DDBJ databases">
        <title>wgs assembly of Dolosigranulum pigrum KPL CDC strains.</title>
        <authorList>
            <person name="Brugger S.D."/>
            <person name="Pettigrew M."/>
            <person name="Kong Y."/>
            <person name="Lemon K.P."/>
        </authorList>
    </citation>
    <scope>NUCLEOTIDE SEQUENCE [LARGE SCALE GENOMIC DNA]</scope>
    <source>
        <strain evidence="4 5">KPL1931_CDC4294-98</strain>
    </source>
</reference>
<dbReference type="PANTHER" id="PTHR47816:SF4">
    <property type="entry name" value="RIBOSOMAL RNA SMALL SUBUNIT METHYLTRANSFERASE C"/>
    <property type="match status" value="1"/>
</dbReference>
<keyword evidence="2 4" id="KW-0808">Transferase</keyword>
<dbReference type="EMBL" id="NAQV01000006">
    <property type="protein sequence ID" value="RAN64317.1"/>
    <property type="molecule type" value="Genomic_DNA"/>
</dbReference>